<dbReference type="GO" id="GO:0008887">
    <property type="term" value="F:glycerate kinase activity"/>
    <property type="evidence" value="ECO:0007669"/>
    <property type="project" value="UniProtKB-UniRule"/>
</dbReference>
<reference evidence="5 6" key="1">
    <citation type="submission" date="2013-11" db="EMBL/GenBank/DDBJ databases">
        <title>Complete genome sequence of Rhizobium gallicum bv. gallicum R602.</title>
        <authorList>
            <person name="Bustos P."/>
            <person name="Santamaria R.I."/>
            <person name="Lozano L."/>
            <person name="Acosta J.L."/>
            <person name="Ormeno-Orrillo E."/>
            <person name="Rogel M.A."/>
            <person name="Romero D."/>
            <person name="Cevallos M.A."/>
            <person name="Martinez-Romero E."/>
            <person name="Gonzalez V."/>
        </authorList>
    </citation>
    <scope>NUCLEOTIDE SEQUENCE [LARGE SCALE GENOMIC DNA]</scope>
    <source>
        <strain evidence="5 6">R602</strain>
        <plasmid evidence="5 6">pRgalR602c</plasmid>
    </source>
</reference>
<evidence type="ECO:0000256" key="4">
    <source>
        <dbReference type="PIRNR" id="PIRNR006078"/>
    </source>
</evidence>
<dbReference type="AlphaFoldDB" id="A0A0B4XC92"/>
<dbReference type="SUPFAM" id="SSF110738">
    <property type="entry name" value="Glycerate kinase I"/>
    <property type="match status" value="1"/>
</dbReference>
<dbReference type="InterPro" id="IPR018193">
    <property type="entry name" value="Glyc_kinase_flavodox-like_fold"/>
</dbReference>
<dbReference type="EMBL" id="CP006880">
    <property type="protein sequence ID" value="AJD44132.1"/>
    <property type="molecule type" value="Genomic_DNA"/>
</dbReference>
<dbReference type="RefSeq" id="WP_040114565.1">
    <property type="nucleotide sequence ID" value="NZ_CP006880.1"/>
</dbReference>
<dbReference type="InterPro" id="IPR004381">
    <property type="entry name" value="Glycerate_kinase"/>
</dbReference>
<evidence type="ECO:0000313" key="5">
    <source>
        <dbReference type="EMBL" id="AJD44132.1"/>
    </source>
</evidence>
<dbReference type="KEGG" id="rga:RGR602_PC00085"/>
<evidence type="ECO:0000256" key="2">
    <source>
        <dbReference type="ARBA" id="ARBA00022679"/>
    </source>
</evidence>
<dbReference type="InterPro" id="IPR018197">
    <property type="entry name" value="Glycerate_kinase_RE-like"/>
</dbReference>
<dbReference type="GO" id="GO:0031388">
    <property type="term" value="P:organic acid phosphorylation"/>
    <property type="evidence" value="ECO:0007669"/>
    <property type="project" value="UniProtKB-UniRule"/>
</dbReference>
<accession>A0A0B4XC92</accession>
<keyword evidence="5" id="KW-0614">Plasmid</keyword>
<dbReference type="Gene3D" id="3.40.50.10350">
    <property type="entry name" value="Glycerate kinase, domain 1"/>
    <property type="match status" value="1"/>
</dbReference>
<dbReference type="Gene3D" id="3.90.1510.10">
    <property type="entry name" value="Glycerate kinase, domain 2"/>
    <property type="match status" value="1"/>
</dbReference>
<dbReference type="PIRSF" id="PIRSF006078">
    <property type="entry name" value="GlxK"/>
    <property type="match status" value="1"/>
</dbReference>
<dbReference type="PANTHER" id="PTHR21599:SF0">
    <property type="entry name" value="GLYCERATE KINASE"/>
    <property type="match status" value="1"/>
</dbReference>
<sequence length="391" mass="41647">MSKKHRRLRVLVAPSGFKEGLGVREVADAIARGVRNALPRAKITRMPMIDGGEGFVQTMVDLLGGKLHPLTVTGPVGQPVDAHIGLLSGRRKRTAVIEMAAAAGLRLVPKDMRDPTRTTSYGVGEMIRAALDLGAERIILGCGDSGINDAGAGMAQALGVHLLDRYGQPIAGNGAALRSLDRIDATDRDARLEKVSIDVAVNPYNMLLGKNGVARIFGPQKGATPDQVAILEQGLQTFVRVVRRDLNVDVEPLKGGGASGGLGAGLHAFAHAKLHPRFDLILRHIKLDRRLSKTDLVMTAEGGIDGQTRHGKVPAEIARRAKRHKLPVLALAGTVGAGVETTREIGIDAVFSILNRPCTLEDAIRETEALLTEAAEQAVRLMLATRSVLRS</sequence>
<geneLocation type="plasmid" evidence="5 6">
    <name>pRgalR602c</name>
</geneLocation>
<name>A0A0B4XC92_9HYPH</name>
<dbReference type="InterPro" id="IPR036129">
    <property type="entry name" value="Glycerate_kinase_sf"/>
</dbReference>
<dbReference type="NCBIfam" id="TIGR00045">
    <property type="entry name" value="glycerate kinase"/>
    <property type="match status" value="1"/>
</dbReference>
<dbReference type="PANTHER" id="PTHR21599">
    <property type="entry name" value="GLYCERATE KINASE"/>
    <property type="match status" value="1"/>
</dbReference>
<keyword evidence="6" id="KW-1185">Reference proteome</keyword>
<protein>
    <submittedName>
        <fullName evidence="5">Glycerate kinase</fullName>
        <ecNumber evidence="5">2.7.1.31</ecNumber>
    </submittedName>
</protein>
<gene>
    <name evidence="5" type="primary">glxK</name>
    <name evidence="5" type="ORF">RGR602_PC00085</name>
</gene>
<evidence type="ECO:0000256" key="3">
    <source>
        <dbReference type="ARBA" id="ARBA00022777"/>
    </source>
</evidence>
<keyword evidence="3 4" id="KW-0418">Kinase</keyword>
<dbReference type="Proteomes" id="UP000031368">
    <property type="component" value="Plasmid pRgalR602c"/>
</dbReference>
<evidence type="ECO:0000313" key="6">
    <source>
        <dbReference type="Proteomes" id="UP000031368"/>
    </source>
</evidence>
<evidence type="ECO:0000256" key="1">
    <source>
        <dbReference type="ARBA" id="ARBA00006284"/>
    </source>
</evidence>
<keyword evidence="2 4" id="KW-0808">Transferase</keyword>
<comment type="similarity">
    <text evidence="1 4">Belongs to the glycerate kinase type-1 family.</text>
</comment>
<dbReference type="EC" id="2.7.1.31" evidence="5"/>
<organism evidence="5 6">
    <name type="scientific">Rhizobium gallicum bv. gallicum R602sp</name>
    <dbReference type="NCBI Taxonomy" id="1041138"/>
    <lineage>
        <taxon>Bacteria</taxon>
        <taxon>Pseudomonadati</taxon>
        <taxon>Pseudomonadota</taxon>
        <taxon>Alphaproteobacteria</taxon>
        <taxon>Hyphomicrobiales</taxon>
        <taxon>Rhizobiaceae</taxon>
        <taxon>Rhizobium/Agrobacterium group</taxon>
        <taxon>Rhizobium</taxon>
    </lineage>
</organism>
<dbReference type="Pfam" id="PF02595">
    <property type="entry name" value="Gly_kinase"/>
    <property type="match status" value="1"/>
</dbReference>
<dbReference type="HOGENOM" id="CLU_028255_0_1_5"/>
<proteinExistence type="inferred from homology"/>